<dbReference type="PATRIC" id="fig|33050.5.peg.2642"/>
<comment type="similarity">
    <text evidence="1">Belongs to the sigma-70 factor family. ECF subfamily.</text>
</comment>
<gene>
    <name evidence="8" type="ORF">AN936_12805</name>
</gene>
<dbReference type="InterPro" id="IPR013249">
    <property type="entry name" value="RNA_pol_sigma70_r4_t2"/>
</dbReference>
<dbReference type="RefSeq" id="WP_054588482.1">
    <property type="nucleotide sequence ID" value="NZ_CP012700.1"/>
</dbReference>
<evidence type="ECO:0000256" key="1">
    <source>
        <dbReference type="ARBA" id="ARBA00010641"/>
    </source>
</evidence>
<evidence type="ECO:0000259" key="7">
    <source>
        <dbReference type="Pfam" id="PF08281"/>
    </source>
</evidence>
<name>A0A0N9V9Z5_SPHMC</name>
<dbReference type="Gene3D" id="1.10.1740.10">
    <property type="match status" value="1"/>
</dbReference>
<organism evidence="8 9">
    <name type="scientific">Sphingopyxis macrogoltabida</name>
    <name type="common">Sphingomonas macrogoltabidus</name>
    <dbReference type="NCBI Taxonomy" id="33050"/>
    <lineage>
        <taxon>Bacteria</taxon>
        <taxon>Pseudomonadati</taxon>
        <taxon>Pseudomonadota</taxon>
        <taxon>Alphaproteobacteria</taxon>
        <taxon>Sphingomonadales</taxon>
        <taxon>Sphingomonadaceae</taxon>
        <taxon>Sphingopyxis</taxon>
    </lineage>
</organism>
<dbReference type="KEGG" id="smag:AN936_12805"/>
<dbReference type="InterPro" id="IPR039425">
    <property type="entry name" value="RNA_pol_sigma-70-like"/>
</dbReference>
<dbReference type="NCBIfam" id="TIGR02937">
    <property type="entry name" value="sigma70-ECF"/>
    <property type="match status" value="1"/>
</dbReference>
<protein>
    <recommendedName>
        <fullName evidence="10">RNA polymerase subunit sigma-24</fullName>
    </recommendedName>
</protein>
<dbReference type="Gene3D" id="1.10.10.10">
    <property type="entry name" value="Winged helix-like DNA-binding domain superfamily/Winged helix DNA-binding domain"/>
    <property type="match status" value="1"/>
</dbReference>
<dbReference type="SUPFAM" id="SSF88659">
    <property type="entry name" value="Sigma3 and sigma4 domains of RNA polymerase sigma factors"/>
    <property type="match status" value="1"/>
</dbReference>
<evidence type="ECO:0000259" key="6">
    <source>
        <dbReference type="Pfam" id="PF04542"/>
    </source>
</evidence>
<dbReference type="InterPro" id="IPR036388">
    <property type="entry name" value="WH-like_DNA-bd_sf"/>
</dbReference>
<dbReference type="InterPro" id="IPR013325">
    <property type="entry name" value="RNA_pol_sigma_r2"/>
</dbReference>
<reference evidence="8 9" key="1">
    <citation type="journal article" date="2015" name="Genome Announc.">
        <title>Complete Genome Sequence of Polypropylene Glycol- and Polyethylene Glycol-Degrading Sphingopyxis macrogoltabida Strain EY-1.</title>
        <authorList>
            <person name="Ohtsubo Y."/>
            <person name="Nagata Y."/>
            <person name="Numata M."/>
            <person name="Tsuchikane K."/>
            <person name="Hosoyama A."/>
            <person name="Yamazoe A."/>
            <person name="Tsuda M."/>
            <person name="Fujita N."/>
            <person name="Kawai F."/>
        </authorList>
    </citation>
    <scope>NUCLEOTIDE SEQUENCE [LARGE SCALE GENOMIC DNA]</scope>
    <source>
        <strain evidence="8 9">EY-1</strain>
    </source>
</reference>
<feature type="domain" description="RNA polymerase sigma factor 70 region 4 type 2" evidence="7">
    <location>
        <begin position="111"/>
        <end position="159"/>
    </location>
</feature>
<dbReference type="AlphaFoldDB" id="A0A0N9V9Z5"/>
<keyword evidence="5" id="KW-0804">Transcription</keyword>
<dbReference type="GO" id="GO:0016987">
    <property type="term" value="F:sigma factor activity"/>
    <property type="evidence" value="ECO:0007669"/>
    <property type="project" value="UniProtKB-KW"/>
</dbReference>
<evidence type="ECO:0000256" key="2">
    <source>
        <dbReference type="ARBA" id="ARBA00023015"/>
    </source>
</evidence>
<accession>A0A0N9V9Z5</accession>
<evidence type="ECO:0000256" key="3">
    <source>
        <dbReference type="ARBA" id="ARBA00023082"/>
    </source>
</evidence>
<dbReference type="InterPro" id="IPR007627">
    <property type="entry name" value="RNA_pol_sigma70_r2"/>
</dbReference>
<proteinExistence type="inferred from homology"/>
<evidence type="ECO:0008006" key="10">
    <source>
        <dbReference type="Google" id="ProtNLM"/>
    </source>
</evidence>
<dbReference type="InterPro" id="IPR013324">
    <property type="entry name" value="RNA_pol_sigma_r3/r4-like"/>
</dbReference>
<dbReference type="Pfam" id="PF04542">
    <property type="entry name" value="Sigma70_r2"/>
    <property type="match status" value="1"/>
</dbReference>
<evidence type="ECO:0000256" key="4">
    <source>
        <dbReference type="ARBA" id="ARBA00023125"/>
    </source>
</evidence>
<dbReference type="Pfam" id="PF08281">
    <property type="entry name" value="Sigma70_r4_2"/>
    <property type="match status" value="1"/>
</dbReference>
<evidence type="ECO:0000313" key="8">
    <source>
        <dbReference type="EMBL" id="ALH81213.1"/>
    </source>
</evidence>
<keyword evidence="3" id="KW-0731">Sigma factor</keyword>
<dbReference type="GO" id="GO:0003677">
    <property type="term" value="F:DNA binding"/>
    <property type="evidence" value="ECO:0007669"/>
    <property type="project" value="UniProtKB-KW"/>
</dbReference>
<dbReference type="PANTHER" id="PTHR43133">
    <property type="entry name" value="RNA POLYMERASE ECF-TYPE SIGMA FACTO"/>
    <property type="match status" value="1"/>
</dbReference>
<dbReference type="InterPro" id="IPR014284">
    <property type="entry name" value="RNA_pol_sigma-70_dom"/>
</dbReference>
<dbReference type="PANTHER" id="PTHR43133:SF8">
    <property type="entry name" value="RNA POLYMERASE SIGMA FACTOR HI_1459-RELATED"/>
    <property type="match status" value="1"/>
</dbReference>
<sequence length="186" mass="21005">MSSSGLIQTFMQIRPALHRFLVVRGASTAEAEDMLQEISLRLSTANIGPVAEVRAYLYKMASNQFQLHRRTEQRRARREEDWVDANSASERDIDPAASAEARLIQREELAILQTALSKLPERTRWIFMQFRVEGLPQKQIANALEISVSAVEKHLTRAYGEIAATKLLLDGDHDLPRHLRNTGGVS</sequence>
<evidence type="ECO:0000256" key="5">
    <source>
        <dbReference type="ARBA" id="ARBA00023163"/>
    </source>
</evidence>
<feature type="domain" description="RNA polymerase sigma-70 region 2" evidence="6">
    <location>
        <begin position="10"/>
        <end position="75"/>
    </location>
</feature>
<dbReference type="Proteomes" id="UP000058074">
    <property type="component" value="Chromosome"/>
</dbReference>
<dbReference type="EMBL" id="CP012700">
    <property type="protein sequence ID" value="ALH81213.1"/>
    <property type="molecule type" value="Genomic_DNA"/>
</dbReference>
<keyword evidence="2" id="KW-0805">Transcription regulation</keyword>
<dbReference type="SUPFAM" id="SSF88946">
    <property type="entry name" value="Sigma2 domain of RNA polymerase sigma factors"/>
    <property type="match status" value="1"/>
</dbReference>
<keyword evidence="4" id="KW-0238">DNA-binding</keyword>
<dbReference type="OrthoDB" id="7190058at2"/>
<evidence type="ECO:0000313" key="9">
    <source>
        <dbReference type="Proteomes" id="UP000058074"/>
    </source>
</evidence>
<dbReference type="GO" id="GO:0006352">
    <property type="term" value="P:DNA-templated transcription initiation"/>
    <property type="evidence" value="ECO:0007669"/>
    <property type="project" value="InterPro"/>
</dbReference>